<reference evidence="1 2" key="1">
    <citation type="submission" date="2017-11" db="EMBL/GenBank/DDBJ databases">
        <title>Genome sequence of Mesoplasma corruscae ELCA-2 (ATCC 49579).</title>
        <authorList>
            <person name="Lo W.-S."/>
            <person name="Kuo C.-H."/>
        </authorList>
    </citation>
    <scope>NUCLEOTIDE SEQUENCE [LARGE SCALE GENOMIC DNA]</scope>
    <source>
        <strain evidence="1 2">ELCA-2</strain>
    </source>
</reference>
<accession>A0A2S5RG07</accession>
<evidence type="ECO:0000313" key="1">
    <source>
        <dbReference type="EMBL" id="PPE06259.1"/>
    </source>
</evidence>
<evidence type="ECO:0000313" key="2">
    <source>
        <dbReference type="Proteomes" id="UP000239785"/>
    </source>
</evidence>
<protein>
    <submittedName>
        <fullName evidence="1">Uncharacterized protein</fullName>
    </submittedName>
</protein>
<sequence>MESIKIKIINDFEKKHIKKEQSSEIFNINFKWEYLSLFELCSKPKLLAYIKKIYKKDINWKTNNFVNESIDQIRIFLKSIDCAFWDYICLTNDSKLILNMYEEFLREIYSKSKKLVNNHFISMIICMNEGIEYTLNHENHPVIESFDTIFQDFKICFQKFILKRLKSINKNYPGIKILQLIISAYEEQLEII</sequence>
<name>A0A2S5RG07_9MOLU</name>
<dbReference type="OrthoDB" id="391683at2"/>
<comment type="caution">
    <text evidence="1">The sequence shown here is derived from an EMBL/GenBank/DDBJ whole genome shotgun (WGS) entry which is preliminary data.</text>
</comment>
<dbReference type="Proteomes" id="UP000239785">
    <property type="component" value="Unassembled WGS sequence"/>
</dbReference>
<keyword evidence="2" id="KW-1185">Reference proteome</keyword>
<dbReference type="EMBL" id="PHNF01000002">
    <property type="protein sequence ID" value="PPE06259.1"/>
    <property type="molecule type" value="Genomic_DNA"/>
</dbReference>
<dbReference type="RefSeq" id="WP_104208097.1">
    <property type="nucleotide sequence ID" value="NZ_PHNF01000002.1"/>
</dbReference>
<gene>
    <name evidence="1" type="ORF">MCORR_v1c05640</name>
</gene>
<dbReference type="AlphaFoldDB" id="A0A2S5RG07"/>
<proteinExistence type="predicted"/>
<organism evidence="1 2">
    <name type="scientific">Mesoplasma corruscae</name>
    <dbReference type="NCBI Taxonomy" id="216874"/>
    <lineage>
        <taxon>Bacteria</taxon>
        <taxon>Bacillati</taxon>
        <taxon>Mycoplasmatota</taxon>
        <taxon>Mollicutes</taxon>
        <taxon>Entomoplasmatales</taxon>
        <taxon>Entomoplasmataceae</taxon>
        <taxon>Mesoplasma</taxon>
    </lineage>
</organism>